<dbReference type="InterPro" id="IPR047021">
    <property type="entry name" value="REXO1/3/4-like"/>
</dbReference>
<dbReference type="GO" id="GO:0003676">
    <property type="term" value="F:nucleic acid binding"/>
    <property type="evidence" value="ECO:0007669"/>
    <property type="project" value="InterPro"/>
</dbReference>
<dbReference type="SMART" id="SM00479">
    <property type="entry name" value="EXOIII"/>
    <property type="match status" value="1"/>
</dbReference>
<dbReference type="InterPro" id="IPR013520">
    <property type="entry name" value="Ribonucl_H"/>
</dbReference>
<protein>
    <recommendedName>
        <fullName evidence="6">Exonuclease domain-containing protein</fullName>
    </recommendedName>
</protein>
<dbReference type="PANTHER" id="PTHR12801">
    <property type="entry name" value="RNA EXONUCLEASE REXO1 / RECO3 FAMILY MEMBER-RELATED"/>
    <property type="match status" value="1"/>
</dbReference>
<feature type="compositionally biased region" description="Low complexity" evidence="5">
    <location>
        <begin position="103"/>
        <end position="119"/>
    </location>
</feature>
<dbReference type="InterPro" id="IPR034922">
    <property type="entry name" value="REX1-like_exo"/>
</dbReference>
<keyword evidence="3" id="KW-0378">Hydrolase</keyword>
<dbReference type="InterPro" id="IPR012337">
    <property type="entry name" value="RNaseH-like_sf"/>
</dbReference>
<evidence type="ECO:0000256" key="1">
    <source>
        <dbReference type="ARBA" id="ARBA00006357"/>
    </source>
</evidence>
<feature type="region of interest" description="Disordered" evidence="5">
    <location>
        <begin position="626"/>
        <end position="665"/>
    </location>
</feature>
<dbReference type="PANTHER" id="PTHR12801:SF112">
    <property type="entry name" value="RNA EXONUCLEASE 3"/>
    <property type="match status" value="1"/>
</dbReference>
<dbReference type="Proteomes" id="UP000799770">
    <property type="component" value="Unassembled WGS sequence"/>
</dbReference>
<feature type="region of interest" description="Disordered" evidence="5">
    <location>
        <begin position="98"/>
        <end position="136"/>
    </location>
</feature>
<sequence>MWPIQPSFSHSFRDTPCPGGEKCQVPFCVFYHGKEKLPANTTRTSAFEDRFKLEDSANRAAIPTPRAPTAPTKQVPFVGSLVHNDSSLNAGTARLGATASSLAKTPAQTARQPQTTTGPISPPLTSNQARSAPVSEVEVSLRPRTLAKDPAGFTKRLQCLQMMQKFMEPLNKGLLQSSDKAIKSLYLSSNQLKKLAVEEEGRIAEASGTIYDNKIRQRLNTLKNMKMETWVEERNDSIAKEHAAKATQGNSSQVRPPIPPPVNTGLSREEEVMVLSSCLVSSQVGLDQFEYVTEVPTEEEVEEARGAQYMANCWEECDRCRTRFQVFSERRQEDGALTTGGKCVHHWGKSIWPKKGSNVASGKTKWSCCQGETGTPGCTTGDTHVFKASSPKRLALTMPFIETPENFEVDQLAAVCFDCEMGYTTYGLELMRLTAVSWPSHKPILDILVRPLGHILDLNTRFSGISTEQYFNAKSHDPVNPVFDANDLRIVENPYVARDLFLSHVSPKTPVIGHAIENDLKCIRLVHPTIVDTVFLYPHPTGFPRRHRLKHLAEKELGLHIQQGGAAGHDSFEDARATGELVRLRVKVEWSRLKILGWTIRDGGIFPPAPTGLPWPPFSYAPPAPPMLPVDTSFMPNPAPKRKIEEVDNGTDSEGSKKRQEGNQE</sequence>
<keyword evidence="8" id="KW-1185">Reference proteome</keyword>
<organism evidence="7 8">
    <name type="scientific">Lophiotrema nucula</name>
    <dbReference type="NCBI Taxonomy" id="690887"/>
    <lineage>
        <taxon>Eukaryota</taxon>
        <taxon>Fungi</taxon>
        <taxon>Dikarya</taxon>
        <taxon>Ascomycota</taxon>
        <taxon>Pezizomycotina</taxon>
        <taxon>Dothideomycetes</taxon>
        <taxon>Pleosporomycetidae</taxon>
        <taxon>Pleosporales</taxon>
        <taxon>Lophiotremataceae</taxon>
        <taxon>Lophiotrema</taxon>
    </lineage>
</organism>
<evidence type="ECO:0000259" key="6">
    <source>
        <dbReference type="SMART" id="SM00479"/>
    </source>
</evidence>
<accession>A0A6A5ZUQ3</accession>
<dbReference type="InterPro" id="IPR036397">
    <property type="entry name" value="RNaseH_sf"/>
</dbReference>
<proteinExistence type="inferred from homology"/>
<dbReference type="GO" id="GO:0005634">
    <property type="term" value="C:nucleus"/>
    <property type="evidence" value="ECO:0007669"/>
    <property type="project" value="TreeGrafter"/>
</dbReference>
<evidence type="ECO:0000313" key="8">
    <source>
        <dbReference type="Proteomes" id="UP000799770"/>
    </source>
</evidence>
<dbReference type="CDD" id="cd06145">
    <property type="entry name" value="REX1_like"/>
    <property type="match status" value="1"/>
</dbReference>
<evidence type="ECO:0000313" key="7">
    <source>
        <dbReference type="EMBL" id="KAF2122704.1"/>
    </source>
</evidence>
<gene>
    <name evidence="7" type="ORF">BDV96DRAFT_593210</name>
</gene>
<name>A0A6A5ZUQ3_9PLEO</name>
<feature type="compositionally biased region" description="Basic and acidic residues" evidence="5">
    <location>
        <begin position="654"/>
        <end position="665"/>
    </location>
</feature>
<dbReference type="GO" id="GO:0004527">
    <property type="term" value="F:exonuclease activity"/>
    <property type="evidence" value="ECO:0007669"/>
    <property type="project" value="UniProtKB-KW"/>
</dbReference>
<evidence type="ECO:0000256" key="4">
    <source>
        <dbReference type="ARBA" id="ARBA00022839"/>
    </source>
</evidence>
<keyword evidence="4" id="KW-0269">Exonuclease</keyword>
<evidence type="ECO:0000256" key="2">
    <source>
        <dbReference type="ARBA" id="ARBA00022722"/>
    </source>
</evidence>
<dbReference type="EMBL" id="ML977310">
    <property type="protein sequence ID" value="KAF2122704.1"/>
    <property type="molecule type" value="Genomic_DNA"/>
</dbReference>
<dbReference type="SUPFAM" id="SSF53098">
    <property type="entry name" value="Ribonuclease H-like"/>
    <property type="match status" value="1"/>
</dbReference>
<reference evidence="7" key="1">
    <citation type="journal article" date="2020" name="Stud. Mycol.">
        <title>101 Dothideomycetes genomes: a test case for predicting lifestyles and emergence of pathogens.</title>
        <authorList>
            <person name="Haridas S."/>
            <person name="Albert R."/>
            <person name="Binder M."/>
            <person name="Bloem J."/>
            <person name="Labutti K."/>
            <person name="Salamov A."/>
            <person name="Andreopoulos B."/>
            <person name="Baker S."/>
            <person name="Barry K."/>
            <person name="Bills G."/>
            <person name="Bluhm B."/>
            <person name="Cannon C."/>
            <person name="Castanera R."/>
            <person name="Culley D."/>
            <person name="Daum C."/>
            <person name="Ezra D."/>
            <person name="Gonzalez J."/>
            <person name="Henrissat B."/>
            <person name="Kuo A."/>
            <person name="Liang C."/>
            <person name="Lipzen A."/>
            <person name="Lutzoni F."/>
            <person name="Magnuson J."/>
            <person name="Mondo S."/>
            <person name="Nolan M."/>
            <person name="Ohm R."/>
            <person name="Pangilinan J."/>
            <person name="Park H.-J."/>
            <person name="Ramirez L."/>
            <person name="Alfaro M."/>
            <person name="Sun H."/>
            <person name="Tritt A."/>
            <person name="Yoshinaga Y."/>
            <person name="Zwiers L.-H."/>
            <person name="Turgeon B."/>
            <person name="Goodwin S."/>
            <person name="Spatafora J."/>
            <person name="Crous P."/>
            <person name="Grigoriev I."/>
        </authorList>
    </citation>
    <scope>NUCLEOTIDE SEQUENCE</scope>
    <source>
        <strain evidence="7">CBS 627.86</strain>
    </source>
</reference>
<evidence type="ECO:0000256" key="5">
    <source>
        <dbReference type="SAM" id="MobiDB-lite"/>
    </source>
</evidence>
<keyword evidence="2" id="KW-0540">Nuclease</keyword>
<evidence type="ECO:0000256" key="3">
    <source>
        <dbReference type="ARBA" id="ARBA00022801"/>
    </source>
</evidence>
<comment type="similarity">
    <text evidence="1">Belongs to the REXO1/REXO3 family.</text>
</comment>
<dbReference type="OrthoDB" id="3996471at2759"/>
<feature type="domain" description="Exonuclease" evidence="6">
    <location>
        <begin position="413"/>
        <end position="591"/>
    </location>
</feature>
<dbReference type="Gene3D" id="3.30.420.10">
    <property type="entry name" value="Ribonuclease H-like superfamily/Ribonuclease H"/>
    <property type="match status" value="1"/>
</dbReference>
<dbReference type="AlphaFoldDB" id="A0A6A5ZUQ3"/>